<feature type="region of interest" description="Disordered" evidence="1">
    <location>
        <begin position="212"/>
        <end position="260"/>
    </location>
</feature>
<proteinExistence type="predicted"/>
<organism evidence="2 3">
    <name type="scientific">Serendipita vermifera MAFF 305830</name>
    <dbReference type="NCBI Taxonomy" id="933852"/>
    <lineage>
        <taxon>Eukaryota</taxon>
        <taxon>Fungi</taxon>
        <taxon>Dikarya</taxon>
        <taxon>Basidiomycota</taxon>
        <taxon>Agaricomycotina</taxon>
        <taxon>Agaricomycetes</taxon>
        <taxon>Sebacinales</taxon>
        <taxon>Serendipitaceae</taxon>
        <taxon>Serendipita</taxon>
    </lineage>
</organism>
<evidence type="ECO:0000313" key="2">
    <source>
        <dbReference type="EMBL" id="KIM24504.1"/>
    </source>
</evidence>
<feature type="region of interest" description="Disordered" evidence="1">
    <location>
        <begin position="1"/>
        <end position="33"/>
    </location>
</feature>
<accession>A0A0C3AWZ4</accession>
<feature type="compositionally biased region" description="Polar residues" evidence="1">
    <location>
        <begin position="8"/>
        <end position="29"/>
    </location>
</feature>
<dbReference type="AlphaFoldDB" id="A0A0C3AWZ4"/>
<dbReference type="Proteomes" id="UP000054097">
    <property type="component" value="Unassembled WGS sequence"/>
</dbReference>
<reference evidence="3" key="2">
    <citation type="submission" date="2015-01" db="EMBL/GenBank/DDBJ databases">
        <title>Evolutionary Origins and Diversification of the Mycorrhizal Mutualists.</title>
        <authorList>
            <consortium name="DOE Joint Genome Institute"/>
            <consortium name="Mycorrhizal Genomics Consortium"/>
            <person name="Kohler A."/>
            <person name="Kuo A."/>
            <person name="Nagy L.G."/>
            <person name="Floudas D."/>
            <person name="Copeland A."/>
            <person name="Barry K.W."/>
            <person name="Cichocki N."/>
            <person name="Veneault-Fourrey C."/>
            <person name="LaButti K."/>
            <person name="Lindquist E.A."/>
            <person name="Lipzen A."/>
            <person name="Lundell T."/>
            <person name="Morin E."/>
            <person name="Murat C."/>
            <person name="Riley R."/>
            <person name="Ohm R."/>
            <person name="Sun H."/>
            <person name="Tunlid A."/>
            <person name="Henrissat B."/>
            <person name="Grigoriev I.V."/>
            <person name="Hibbett D.S."/>
            <person name="Martin F."/>
        </authorList>
    </citation>
    <scope>NUCLEOTIDE SEQUENCE [LARGE SCALE GENOMIC DNA]</scope>
    <source>
        <strain evidence="3">MAFF 305830</strain>
    </source>
</reference>
<protein>
    <submittedName>
        <fullName evidence="2">Uncharacterized protein</fullName>
    </submittedName>
</protein>
<dbReference type="HOGENOM" id="CLU_987529_0_0_1"/>
<gene>
    <name evidence="2" type="ORF">M408DRAFT_232295</name>
</gene>
<reference evidence="2 3" key="1">
    <citation type="submission" date="2014-04" db="EMBL/GenBank/DDBJ databases">
        <authorList>
            <consortium name="DOE Joint Genome Institute"/>
            <person name="Kuo A."/>
            <person name="Zuccaro A."/>
            <person name="Kohler A."/>
            <person name="Nagy L.G."/>
            <person name="Floudas D."/>
            <person name="Copeland A."/>
            <person name="Barry K.W."/>
            <person name="Cichocki N."/>
            <person name="Veneault-Fourrey C."/>
            <person name="LaButti K."/>
            <person name="Lindquist E.A."/>
            <person name="Lipzen A."/>
            <person name="Lundell T."/>
            <person name="Morin E."/>
            <person name="Murat C."/>
            <person name="Sun H."/>
            <person name="Tunlid A."/>
            <person name="Henrissat B."/>
            <person name="Grigoriev I.V."/>
            <person name="Hibbett D.S."/>
            <person name="Martin F."/>
            <person name="Nordberg H.P."/>
            <person name="Cantor M.N."/>
            <person name="Hua S.X."/>
        </authorList>
    </citation>
    <scope>NUCLEOTIDE SEQUENCE [LARGE SCALE GENOMIC DNA]</scope>
    <source>
        <strain evidence="2 3">MAFF 305830</strain>
    </source>
</reference>
<evidence type="ECO:0000313" key="3">
    <source>
        <dbReference type="Proteomes" id="UP000054097"/>
    </source>
</evidence>
<keyword evidence="3" id="KW-1185">Reference proteome</keyword>
<feature type="compositionally biased region" description="Polar residues" evidence="1">
    <location>
        <begin position="215"/>
        <end position="227"/>
    </location>
</feature>
<name>A0A0C3AWZ4_SERVB</name>
<evidence type="ECO:0000256" key="1">
    <source>
        <dbReference type="SAM" id="MobiDB-lite"/>
    </source>
</evidence>
<sequence length="282" mass="30470">MPFPVSPNSPDATTLNETTLINTPTSPEQDQGVVAASPSVTAIASATSQTRLPRPHLAPLLIVRTPSLANVMAYTASPSPSPLRVRFRPAASRSFSAPILFAGNRERLSPSSMQDTDSLDASESRLFFPRARPKAYYSPGIDGYASSTSSPKIDLKLEFEPVTAVAVFEEQLLKSRFSSGSTIIPNKSKWYKPKLSFRHKNTDRILRSELAAVPGTNSIPSRSPNSDKQGRTIPGRRSGGESASFARAHPGRNQVNPMVDGIPPIATSGRWSADWDNVISQI</sequence>
<dbReference type="EMBL" id="KN824323">
    <property type="protein sequence ID" value="KIM24504.1"/>
    <property type="molecule type" value="Genomic_DNA"/>
</dbReference>